<evidence type="ECO:0000313" key="3">
    <source>
        <dbReference type="EMBL" id="RHZ79828.1"/>
    </source>
</evidence>
<dbReference type="PRINTS" id="PR00348">
    <property type="entry name" value="UBIQUITIN"/>
</dbReference>
<dbReference type="PANTHER" id="PTHR36649">
    <property type="entry name" value="UBIQUITIN-LIKE DOMAIN-CONTAINING PROTEIN"/>
    <property type="match status" value="1"/>
</dbReference>
<keyword evidence="1" id="KW-1133">Transmembrane helix</keyword>
<evidence type="ECO:0000259" key="2">
    <source>
        <dbReference type="PROSITE" id="PS50053"/>
    </source>
</evidence>
<protein>
    <recommendedName>
        <fullName evidence="2">Ubiquitin-like domain-containing protein</fullName>
    </recommendedName>
</protein>
<dbReference type="Proteomes" id="UP000266861">
    <property type="component" value="Unassembled WGS sequence"/>
</dbReference>
<dbReference type="CDD" id="cd17039">
    <property type="entry name" value="Ubl_ubiquitin_like"/>
    <property type="match status" value="1"/>
</dbReference>
<organism evidence="3 4">
    <name type="scientific">Diversispora epigaea</name>
    <dbReference type="NCBI Taxonomy" id="1348612"/>
    <lineage>
        <taxon>Eukaryota</taxon>
        <taxon>Fungi</taxon>
        <taxon>Fungi incertae sedis</taxon>
        <taxon>Mucoromycota</taxon>
        <taxon>Glomeromycotina</taxon>
        <taxon>Glomeromycetes</taxon>
        <taxon>Diversisporales</taxon>
        <taxon>Diversisporaceae</taxon>
        <taxon>Diversispora</taxon>
    </lineage>
</organism>
<dbReference type="InterPro" id="IPR019956">
    <property type="entry name" value="Ubiquitin_dom"/>
</dbReference>
<proteinExistence type="predicted"/>
<dbReference type="SUPFAM" id="SSF54236">
    <property type="entry name" value="Ubiquitin-like"/>
    <property type="match status" value="1"/>
</dbReference>
<dbReference type="InterPro" id="IPR029071">
    <property type="entry name" value="Ubiquitin-like_domsf"/>
</dbReference>
<reference evidence="3 4" key="1">
    <citation type="submission" date="2018-08" db="EMBL/GenBank/DDBJ databases">
        <title>Genome and evolution of the arbuscular mycorrhizal fungus Diversispora epigaea (formerly Glomus versiforme) and its bacterial endosymbionts.</title>
        <authorList>
            <person name="Sun X."/>
            <person name="Fei Z."/>
            <person name="Harrison M."/>
        </authorList>
    </citation>
    <scope>NUCLEOTIDE SEQUENCE [LARGE SCALE GENOMIC DNA]</scope>
    <source>
        <strain evidence="3 4">IT104</strain>
    </source>
</reference>
<dbReference type="PROSITE" id="PS50053">
    <property type="entry name" value="UBIQUITIN_2"/>
    <property type="match status" value="1"/>
</dbReference>
<feature type="domain" description="Ubiquitin-like" evidence="2">
    <location>
        <begin position="136"/>
        <end position="213"/>
    </location>
</feature>
<evidence type="ECO:0000256" key="1">
    <source>
        <dbReference type="SAM" id="Phobius"/>
    </source>
</evidence>
<feature type="transmembrane region" description="Helical" evidence="1">
    <location>
        <begin position="6"/>
        <end position="24"/>
    </location>
</feature>
<gene>
    <name evidence="3" type="ORF">Glove_140g14</name>
</gene>
<dbReference type="EMBL" id="PQFF01000131">
    <property type="protein sequence ID" value="RHZ79828.1"/>
    <property type="molecule type" value="Genomic_DNA"/>
</dbReference>
<dbReference type="Pfam" id="PF00240">
    <property type="entry name" value="ubiquitin"/>
    <property type="match status" value="1"/>
</dbReference>
<accession>A0A397IZI7</accession>
<evidence type="ECO:0000313" key="4">
    <source>
        <dbReference type="Proteomes" id="UP000266861"/>
    </source>
</evidence>
<dbReference type="Gene3D" id="3.10.20.90">
    <property type="entry name" value="Phosphatidylinositol 3-kinase Catalytic Subunit, Chain A, domain 1"/>
    <property type="match status" value="1"/>
</dbReference>
<dbReference type="InterPro" id="IPR000626">
    <property type="entry name" value="Ubiquitin-like_dom"/>
</dbReference>
<dbReference type="SMART" id="SM00213">
    <property type="entry name" value="UBQ"/>
    <property type="match status" value="1"/>
</dbReference>
<name>A0A397IZI7_9GLOM</name>
<keyword evidence="4" id="KW-1185">Reference proteome</keyword>
<keyword evidence="1" id="KW-0472">Membrane</keyword>
<dbReference type="OrthoDB" id="428577at2759"/>
<dbReference type="AlphaFoldDB" id="A0A397IZI7"/>
<sequence length="410" mass="48826">MQENKVLLLMCLVLCSSFLGLLIFEEIEQWSQYKEFKDIIKIPFFSRPEKDPQKKPKFSNDTVSLIASAISEITKSSVITYYDYLERDPKDTRMYEQLDFNSLYKAYLVGGPVATTKTITYAENYENNTENKLLFFQVIIQNLVDQVELQIEDLNDNTTIYELKKKIQNVQGVKPHLQRLVFNGQELFNINNLEFYNITMDSIIHLEIHLKDDYDTIKYINPDLDINYNEKHHNYHSQHHLDFKNLKVCEWKEIKFITPIRKFYVINEDKDFSVNDDKERIIVEILRNKRKRKWKFSFHGVAKNHHSHSIADDGYLESKKYQKEYQKTHQFNNFSHGIYTTPNIKLASLYAKTFTHNGIKFQMLFQNLVNSETLVKVPIYHKNVEYWVTPSEFDIRLYSILIRKVNSNCM</sequence>
<dbReference type="PANTHER" id="PTHR36649:SF29">
    <property type="entry name" value="PARP CATALYTIC DOMAIN-CONTAINING PROTEIN-RELATED"/>
    <property type="match status" value="1"/>
</dbReference>
<keyword evidence="1" id="KW-0812">Transmembrane</keyword>
<comment type="caution">
    <text evidence="3">The sequence shown here is derived from an EMBL/GenBank/DDBJ whole genome shotgun (WGS) entry which is preliminary data.</text>
</comment>